<dbReference type="Proteomes" id="UP000004736">
    <property type="component" value="Unassembled WGS sequence"/>
</dbReference>
<keyword evidence="2" id="KW-0560">Oxidoreductase</keyword>
<evidence type="ECO:0000256" key="1">
    <source>
        <dbReference type="ARBA" id="ARBA00022485"/>
    </source>
</evidence>
<dbReference type="InterPro" id="IPR013542">
    <property type="entry name" value="QueG_DUF1730"/>
</dbReference>
<dbReference type="Pfam" id="PF08331">
    <property type="entry name" value="QueG_DUF1730"/>
    <property type="match status" value="1"/>
</dbReference>
<dbReference type="SUPFAM" id="SSF46548">
    <property type="entry name" value="alpha-helical ferredoxin"/>
    <property type="match status" value="1"/>
</dbReference>
<evidence type="ECO:0000259" key="3">
    <source>
        <dbReference type="Pfam" id="PF08331"/>
    </source>
</evidence>
<dbReference type="RefSeq" id="WP_007069835.1">
    <property type="nucleotide sequence ID" value="NZ_GG698602.1"/>
</dbReference>
<accession>C9LMW6</accession>
<evidence type="ECO:0000313" key="5">
    <source>
        <dbReference type="Proteomes" id="UP000004736"/>
    </source>
</evidence>
<keyword evidence="5" id="KW-1185">Reference proteome</keyword>
<feature type="domain" description="DUF1730" evidence="3">
    <location>
        <begin position="52"/>
        <end position="121"/>
    </location>
</feature>
<evidence type="ECO:0000256" key="2">
    <source>
        <dbReference type="ARBA" id="ARBA00023002"/>
    </source>
</evidence>
<dbReference type="STRING" id="592028.GCWU000321_00878"/>
<dbReference type="PANTHER" id="PTHR30002">
    <property type="entry name" value="EPOXYQUEUOSINE REDUCTASE"/>
    <property type="match status" value="1"/>
</dbReference>
<dbReference type="PANTHER" id="PTHR30002:SF4">
    <property type="entry name" value="EPOXYQUEUOSINE REDUCTASE"/>
    <property type="match status" value="1"/>
</dbReference>
<dbReference type="Pfam" id="PF13484">
    <property type="entry name" value="Fer4_16"/>
    <property type="match status" value="1"/>
</dbReference>
<dbReference type="GO" id="GO:0051539">
    <property type="term" value="F:4 iron, 4 sulfur cluster binding"/>
    <property type="evidence" value="ECO:0007669"/>
    <property type="project" value="UniProtKB-KW"/>
</dbReference>
<keyword evidence="1" id="KW-0479">Metal-binding</keyword>
<dbReference type="HOGENOM" id="CLU_030790_2_1_9"/>
<dbReference type="OrthoDB" id="9784571at2"/>
<organism evidence="4 5">
    <name type="scientific">Dialister invisus DSM 15470</name>
    <dbReference type="NCBI Taxonomy" id="592028"/>
    <lineage>
        <taxon>Bacteria</taxon>
        <taxon>Bacillati</taxon>
        <taxon>Bacillota</taxon>
        <taxon>Negativicutes</taxon>
        <taxon>Veillonellales</taxon>
        <taxon>Veillonellaceae</taxon>
        <taxon>Dialister</taxon>
    </lineage>
</organism>
<comment type="caution">
    <text evidence="4">The sequence shown here is derived from an EMBL/GenBank/DDBJ whole genome shotgun (WGS) entry which is preliminary data.</text>
</comment>
<evidence type="ECO:0000313" key="4">
    <source>
        <dbReference type="EMBL" id="EEW96902.1"/>
    </source>
</evidence>
<dbReference type="GO" id="GO:0008616">
    <property type="term" value="P:tRNA queuosine(34) biosynthetic process"/>
    <property type="evidence" value="ECO:0007669"/>
    <property type="project" value="InterPro"/>
</dbReference>
<keyword evidence="1" id="KW-0408">Iron</keyword>
<dbReference type="EMBL" id="ACIM02000001">
    <property type="protein sequence ID" value="EEW96902.1"/>
    <property type="molecule type" value="Genomic_DNA"/>
</dbReference>
<dbReference type="InterPro" id="IPR004453">
    <property type="entry name" value="QueG"/>
</dbReference>
<gene>
    <name evidence="4" type="ORF">GCWU000321_00878</name>
</gene>
<dbReference type="GO" id="GO:0052693">
    <property type="term" value="F:epoxyqueuosine reductase activity"/>
    <property type="evidence" value="ECO:0007669"/>
    <property type="project" value="TreeGrafter"/>
</dbReference>
<proteinExistence type="predicted"/>
<sequence length="296" mass="33606">MNSSAKNLLLEKARSLLLDAVGCMSCPIAPQLSEKLEKAGPVPFAPAEIEKRLAPEEILADTKSIAVILFPYRYPEEKNANIALYARAKDYHHVVRAYLAKIIGYMEEQYPNEKFHAITDTSPMADRWLAYQAGLGFFGRNHCLIHPKYGSYFTIGAILTTLALPPDTPLAMNCGSCTRCFAACPGKALSHERFNPWRCKSYLTQKKEVLNEEEKNILRKTPLIFGCDECQKCCPFNENAAYSPLPETGADRIPRLERETLEQISNRRFTKEYGEYAFSWRGRPVLLRNMDIIDKK</sequence>
<dbReference type="GeneID" id="78277575"/>
<protein>
    <submittedName>
        <fullName evidence="4">Iron-sulfur cluster-binding protein</fullName>
    </submittedName>
</protein>
<keyword evidence="1" id="KW-0411">Iron-sulfur</keyword>
<dbReference type="eggNOG" id="COG1600">
    <property type="taxonomic scope" value="Bacteria"/>
</dbReference>
<keyword evidence="1" id="KW-0004">4Fe-4S</keyword>
<dbReference type="NCBIfam" id="TIGR00276">
    <property type="entry name" value="tRNA epoxyqueuosine(34) reductase QueG"/>
    <property type="match status" value="1"/>
</dbReference>
<dbReference type="AlphaFoldDB" id="C9LMW6"/>
<name>C9LMW6_9FIRM</name>
<reference evidence="4" key="1">
    <citation type="submission" date="2009-09" db="EMBL/GenBank/DDBJ databases">
        <authorList>
            <person name="Weinstock G."/>
            <person name="Sodergren E."/>
            <person name="Clifton S."/>
            <person name="Fulton L."/>
            <person name="Fulton B."/>
            <person name="Courtney L."/>
            <person name="Fronick C."/>
            <person name="Harrison M."/>
            <person name="Strong C."/>
            <person name="Farmer C."/>
            <person name="Delahaunty K."/>
            <person name="Markovic C."/>
            <person name="Hall O."/>
            <person name="Minx P."/>
            <person name="Tomlinson C."/>
            <person name="Mitreva M."/>
            <person name="Nelson J."/>
            <person name="Hou S."/>
            <person name="Wollam A."/>
            <person name="Pepin K.H."/>
            <person name="Johnson M."/>
            <person name="Bhonagiri V."/>
            <person name="Nash W.E."/>
            <person name="Warren W."/>
            <person name="Chinwalla A."/>
            <person name="Mardis E.R."/>
            <person name="Wilson R.K."/>
        </authorList>
    </citation>
    <scope>NUCLEOTIDE SEQUENCE [LARGE SCALE GENOMIC DNA]</scope>
    <source>
        <strain evidence="4">DSM 15470</strain>
    </source>
</reference>